<dbReference type="Proteomes" id="UP000198878">
    <property type="component" value="Unassembled WGS sequence"/>
</dbReference>
<proteinExistence type="predicted"/>
<dbReference type="Gene3D" id="3.40.1090.10">
    <property type="entry name" value="Cytosolic phospholipase A2 catalytic domain"/>
    <property type="match status" value="1"/>
</dbReference>
<evidence type="ECO:0000256" key="1">
    <source>
        <dbReference type="ARBA" id="ARBA00023098"/>
    </source>
</evidence>
<dbReference type="InterPro" id="IPR037483">
    <property type="entry name" value="YjjU-like"/>
</dbReference>
<keyword evidence="2" id="KW-0378">Hydrolase</keyword>
<dbReference type="InterPro" id="IPR002641">
    <property type="entry name" value="PNPLA_dom"/>
</dbReference>
<dbReference type="CDD" id="cd07208">
    <property type="entry name" value="Pat_hypo_Ecoli_yjju_like"/>
    <property type="match status" value="1"/>
</dbReference>
<keyword evidence="2" id="KW-0442">Lipid degradation</keyword>
<accession>A0A1H5QXK2</accession>
<evidence type="ECO:0000313" key="4">
    <source>
        <dbReference type="EMBL" id="SEF30805.1"/>
    </source>
</evidence>
<dbReference type="EMBL" id="FNUJ01000005">
    <property type="protein sequence ID" value="SEF30805.1"/>
    <property type="molecule type" value="Genomic_DNA"/>
</dbReference>
<name>A0A1H5QXK2_9PSEU</name>
<dbReference type="InterPro" id="IPR016035">
    <property type="entry name" value="Acyl_Trfase/lysoPLipase"/>
</dbReference>
<dbReference type="GO" id="GO:0016042">
    <property type="term" value="P:lipid catabolic process"/>
    <property type="evidence" value="ECO:0007669"/>
    <property type="project" value="UniProtKB-UniRule"/>
</dbReference>
<gene>
    <name evidence="4" type="ORF">SAMN05421837_105389</name>
</gene>
<feature type="short sequence motif" description="GXSXG" evidence="2">
    <location>
        <begin position="65"/>
        <end position="69"/>
    </location>
</feature>
<evidence type="ECO:0000256" key="2">
    <source>
        <dbReference type="PROSITE-ProRule" id="PRU01161"/>
    </source>
</evidence>
<dbReference type="STRING" id="218821.SAMN05421837_105389"/>
<comment type="caution">
    <text evidence="2">Lacks conserved residue(s) required for the propagation of feature annotation.</text>
</comment>
<dbReference type="PROSITE" id="PS51635">
    <property type="entry name" value="PNPLA"/>
    <property type="match status" value="1"/>
</dbReference>
<dbReference type="RefSeq" id="WP_244180419.1">
    <property type="nucleotide sequence ID" value="NZ_FNUJ01000005.1"/>
</dbReference>
<protein>
    <submittedName>
        <fullName evidence="4">Predicted phospholipase, patatin/cPLA2 family</fullName>
    </submittedName>
</protein>
<sequence>MGRVHPVLELISERMAAGSVPGERTDGRRLALAIEGGSSRGTYSSGMVLALDELGVTPAFDAVYGSSAGALNGAWLLCGRSSTGVRTWWNPVVMRRIINPLHTLRGRAVIDLEYLVHQVYSVLEPMDFPAILANPVTFHPLATDADTGESTDLHPFLDDVAAIKIALAASSCMPVLAGPPIPLSGRRFVDAGVAEPIPYRTALAQDATDVLVLRTRRADELPLPPPRAYDVVVPRFLRRQAPGAIPAWRDTYRRDVEDEEILASDPRILSVRPPDGAPDVAVLERDPEVLRKAVDLGKSAVLDVLEGLREAS</sequence>
<keyword evidence="1 2" id="KW-0443">Lipid metabolism</keyword>
<dbReference type="GO" id="GO:0016787">
    <property type="term" value="F:hydrolase activity"/>
    <property type="evidence" value="ECO:0007669"/>
    <property type="project" value="UniProtKB-UniRule"/>
</dbReference>
<organism evidence="4 5">
    <name type="scientific">Amycolatopsis pretoriensis</name>
    <dbReference type="NCBI Taxonomy" id="218821"/>
    <lineage>
        <taxon>Bacteria</taxon>
        <taxon>Bacillati</taxon>
        <taxon>Actinomycetota</taxon>
        <taxon>Actinomycetes</taxon>
        <taxon>Pseudonocardiales</taxon>
        <taxon>Pseudonocardiaceae</taxon>
        <taxon>Amycolatopsis</taxon>
    </lineage>
</organism>
<reference evidence="5" key="1">
    <citation type="submission" date="2016-10" db="EMBL/GenBank/DDBJ databases">
        <authorList>
            <person name="Varghese N."/>
            <person name="Submissions S."/>
        </authorList>
    </citation>
    <scope>NUCLEOTIDE SEQUENCE [LARGE SCALE GENOMIC DNA]</scope>
    <source>
        <strain evidence="5">DSM 44654</strain>
    </source>
</reference>
<dbReference type="SUPFAM" id="SSF52151">
    <property type="entry name" value="FabD/lysophospholipase-like"/>
    <property type="match status" value="1"/>
</dbReference>
<dbReference type="AlphaFoldDB" id="A0A1H5QXK2"/>
<feature type="active site" description="Nucleophile" evidence="2">
    <location>
        <position position="67"/>
    </location>
</feature>
<evidence type="ECO:0000313" key="5">
    <source>
        <dbReference type="Proteomes" id="UP000198878"/>
    </source>
</evidence>
<dbReference type="Pfam" id="PF01734">
    <property type="entry name" value="Patatin"/>
    <property type="match status" value="1"/>
</dbReference>
<keyword evidence="5" id="KW-1185">Reference proteome</keyword>
<evidence type="ECO:0000259" key="3">
    <source>
        <dbReference type="PROSITE" id="PS51635"/>
    </source>
</evidence>
<feature type="domain" description="PNPLA" evidence="3">
    <location>
        <begin position="32"/>
        <end position="203"/>
    </location>
</feature>
<feature type="active site" description="Proton acceptor" evidence="2">
    <location>
        <position position="190"/>
    </location>
</feature>